<accession>A0A1T4VXQ0</accession>
<protein>
    <recommendedName>
        <fullName evidence="1">DUF1638 domain-containing protein</fullName>
    </recommendedName>
</protein>
<name>A0A1T4VXQ0_9GAMM</name>
<dbReference type="EMBL" id="FUYB01000002">
    <property type="protein sequence ID" value="SKA69271.1"/>
    <property type="molecule type" value="Genomic_DNA"/>
</dbReference>
<dbReference type="InterPro" id="IPR012437">
    <property type="entry name" value="DUF1638"/>
</dbReference>
<dbReference type="STRING" id="92487.SAMN02745130_00420"/>
<evidence type="ECO:0000313" key="2">
    <source>
        <dbReference type="EMBL" id="SKA69271.1"/>
    </source>
</evidence>
<gene>
    <name evidence="2" type="ORF">SAMN02745130_00420</name>
</gene>
<sequence>MSAQVEPVLVLACGAIAREIQQLKSLNGWEHLKLKCLEADLHNRPERIPERVRAEIQRHRGQYSQVFVAYADCGTGGLLDRVLAAEGVERLPGAHCYAFFAGQQAFAELAEAELGSFYLTDFLARHFERLVVKGMQLDQHPELLPMYFNHYRRLVYLAQTSNPDLLAKAQAAAEYLHLEFKLVPTGYGELATELARIAQR</sequence>
<dbReference type="AlphaFoldDB" id="A0A1T4VXQ0"/>
<feature type="domain" description="DUF1638" evidence="1">
    <location>
        <begin position="36"/>
        <end position="191"/>
    </location>
</feature>
<dbReference type="RefSeq" id="WP_078920930.1">
    <property type="nucleotide sequence ID" value="NZ_FUYB01000002.1"/>
</dbReference>
<dbReference type="OrthoDB" id="9814689at2"/>
<evidence type="ECO:0000259" key="1">
    <source>
        <dbReference type="Pfam" id="PF07796"/>
    </source>
</evidence>
<proteinExistence type="predicted"/>
<evidence type="ECO:0000313" key="3">
    <source>
        <dbReference type="Proteomes" id="UP000190460"/>
    </source>
</evidence>
<dbReference type="Proteomes" id="UP000190460">
    <property type="component" value="Unassembled WGS sequence"/>
</dbReference>
<organism evidence="2 3">
    <name type="scientific">Thiothrix eikelboomii</name>
    <dbReference type="NCBI Taxonomy" id="92487"/>
    <lineage>
        <taxon>Bacteria</taxon>
        <taxon>Pseudomonadati</taxon>
        <taxon>Pseudomonadota</taxon>
        <taxon>Gammaproteobacteria</taxon>
        <taxon>Thiotrichales</taxon>
        <taxon>Thiotrichaceae</taxon>
        <taxon>Thiothrix</taxon>
    </lineage>
</organism>
<keyword evidence="3" id="KW-1185">Reference proteome</keyword>
<reference evidence="2 3" key="1">
    <citation type="submission" date="2017-02" db="EMBL/GenBank/DDBJ databases">
        <authorList>
            <person name="Peterson S.W."/>
        </authorList>
    </citation>
    <scope>NUCLEOTIDE SEQUENCE [LARGE SCALE GENOMIC DNA]</scope>
    <source>
        <strain evidence="2 3">ATCC 49788</strain>
    </source>
</reference>
<dbReference type="Pfam" id="PF07796">
    <property type="entry name" value="DUF1638"/>
    <property type="match status" value="1"/>
</dbReference>